<dbReference type="KEGG" id="ehx:EMIHUDRAFT_229256"/>
<dbReference type="PaxDb" id="2903-EOD06669"/>
<dbReference type="Proteomes" id="UP000013827">
    <property type="component" value="Unassembled WGS sequence"/>
</dbReference>
<proteinExistence type="predicted"/>
<evidence type="ECO:0000313" key="2">
    <source>
        <dbReference type="Proteomes" id="UP000013827"/>
    </source>
</evidence>
<sequence length="273" mass="29309">MLATIATSTADTVSKLLALVEPTDRGIAASDSTRAEASSLISALEESWAGTDAFASPYLLRNTEVVYVGQSSSKGSNAAGGKYRGRIGRALFRTDALFQHVLDDVAVNVVQFRLLGLVPGQAILRGAWRRDEETLFTVRRCEEALFTAGAWRRDLDQPELASLRRNSSRPLSPNTIAVAFEAPRVSLFGREGRFVNLQLGRGPGRAARGGHANNEPPSSVGLDVTYLDERVRICRGDGRSLVPRLAGAFVSAAAAVALLRSTGGVDEPRGMQW</sequence>
<dbReference type="AlphaFoldDB" id="A0A0D3I5Y4"/>
<dbReference type="HOGENOM" id="CLU_1020964_0_0_1"/>
<evidence type="ECO:0000313" key="1">
    <source>
        <dbReference type="EnsemblProtists" id="EOD06669"/>
    </source>
</evidence>
<dbReference type="RefSeq" id="XP_005759098.1">
    <property type="nucleotide sequence ID" value="XM_005759041.1"/>
</dbReference>
<dbReference type="InterPro" id="IPR039633">
    <property type="entry name" value="PAP"/>
</dbReference>
<name>A0A0D3I5Y4_EMIH1</name>
<reference evidence="2" key="1">
    <citation type="journal article" date="2013" name="Nature">
        <title>Pan genome of the phytoplankton Emiliania underpins its global distribution.</title>
        <authorList>
            <person name="Read B.A."/>
            <person name="Kegel J."/>
            <person name="Klute M.J."/>
            <person name="Kuo A."/>
            <person name="Lefebvre S.C."/>
            <person name="Maumus F."/>
            <person name="Mayer C."/>
            <person name="Miller J."/>
            <person name="Monier A."/>
            <person name="Salamov A."/>
            <person name="Young J."/>
            <person name="Aguilar M."/>
            <person name="Claverie J.M."/>
            <person name="Frickenhaus S."/>
            <person name="Gonzalez K."/>
            <person name="Herman E.K."/>
            <person name="Lin Y.C."/>
            <person name="Napier J."/>
            <person name="Ogata H."/>
            <person name="Sarno A.F."/>
            <person name="Shmutz J."/>
            <person name="Schroeder D."/>
            <person name="de Vargas C."/>
            <person name="Verret F."/>
            <person name="von Dassow P."/>
            <person name="Valentin K."/>
            <person name="Van de Peer Y."/>
            <person name="Wheeler G."/>
            <person name="Dacks J.B."/>
            <person name="Delwiche C.F."/>
            <person name="Dyhrman S.T."/>
            <person name="Glockner G."/>
            <person name="John U."/>
            <person name="Richards T."/>
            <person name="Worden A.Z."/>
            <person name="Zhang X."/>
            <person name="Grigoriev I.V."/>
            <person name="Allen A.E."/>
            <person name="Bidle K."/>
            <person name="Borodovsky M."/>
            <person name="Bowler C."/>
            <person name="Brownlee C."/>
            <person name="Cock J.M."/>
            <person name="Elias M."/>
            <person name="Gladyshev V.N."/>
            <person name="Groth M."/>
            <person name="Guda C."/>
            <person name="Hadaegh A."/>
            <person name="Iglesias-Rodriguez M.D."/>
            <person name="Jenkins J."/>
            <person name="Jones B.M."/>
            <person name="Lawson T."/>
            <person name="Leese F."/>
            <person name="Lindquist E."/>
            <person name="Lobanov A."/>
            <person name="Lomsadze A."/>
            <person name="Malik S.B."/>
            <person name="Marsh M.E."/>
            <person name="Mackinder L."/>
            <person name="Mock T."/>
            <person name="Mueller-Roeber B."/>
            <person name="Pagarete A."/>
            <person name="Parker M."/>
            <person name="Probert I."/>
            <person name="Quesneville H."/>
            <person name="Raines C."/>
            <person name="Rensing S.A."/>
            <person name="Riano-Pachon D.M."/>
            <person name="Richier S."/>
            <person name="Rokitta S."/>
            <person name="Shiraiwa Y."/>
            <person name="Soanes D.M."/>
            <person name="van der Giezen M."/>
            <person name="Wahlund T.M."/>
            <person name="Williams B."/>
            <person name="Wilson W."/>
            <person name="Wolfe G."/>
            <person name="Wurch L.L."/>
        </authorList>
    </citation>
    <scope>NUCLEOTIDE SEQUENCE</scope>
</reference>
<dbReference type="GeneID" id="17252822"/>
<dbReference type="RefSeq" id="XP_005786190.1">
    <property type="nucleotide sequence ID" value="XM_005786133.1"/>
</dbReference>
<organism evidence="1 2">
    <name type="scientific">Emiliania huxleyi (strain CCMP1516)</name>
    <dbReference type="NCBI Taxonomy" id="280463"/>
    <lineage>
        <taxon>Eukaryota</taxon>
        <taxon>Haptista</taxon>
        <taxon>Haptophyta</taxon>
        <taxon>Prymnesiophyceae</taxon>
        <taxon>Isochrysidales</taxon>
        <taxon>Noelaerhabdaceae</taxon>
        <taxon>Emiliania</taxon>
    </lineage>
</organism>
<dbReference type="EnsemblProtists" id="EOD33761">
    <property type="protein sequence ID" value="EOD33761"/>
    <property type="gene ID" value="EMIHUDRAFT_229256"/>
</dbReference>
<keyword evidence="2" id="KW-1185">Reference proteome</keyword>
<dbReference type="EnsemblProtists" id="EOD06669">
    <property type="protein sequence ID" value="EOD06669"/>
    <property type="gene ID" value="EMIHUDRAFT_249755"/>
</dbReference>
<dbReference type="PANTHER" id="PTHR31906">
    <property type="entry name" value="PLASTID-LIPID-ASSOCIATED PROTEIN 4, CHLOROPLASTIC-RELATED"/>
    <property type="match status" value="1"/>
</dbReference>
<dbReference type="KEGG" id="ehx:EMIHUDRAFT_249755"/>
<reference evidence="1" key="2">
    <citation type="submission" date="2024-10" db="UniProtKB">
        <authorList>
            <consortium name="EnsemblProtists"/>
        </authorList>
    </citation>
    <scope>IDENTIFICATION</scope>
</reference>
<protein>
    <submittedName>
        <fullName evidence="1">Uncharacterized protein</fullName>
    </submittedName>
</protein>
<accession>A0A0D3I5Y4</accession>
<dbReference type="GeneID" id="17279031"/>